<dbReference type="InterPro" id="IPR001734">
    <property type="entry name" value="Na/solute_symporter"/>
</dbReference>
<feature type="transmembrane region" description="Helical" evidence="7">
    <location>
        <begin position="75"/>
        <end position="96"/>
    </location>
</feature>
<dbReference type="PROSITE" id="PS50283">
    <property type="entry name" value="NA_SOLUT_SYMP_3"/>
    <property type="match status" value="1"/>
</dbReference>
<evidence type="ECO:0000256" key="1">
    <source>
        <dbReference type="ARBA" id="ARBA00004141"/>
    </source>
</evidence>
<dbReference type="EMBL" id="ML004437">
    <property type="protein sequence ID" value="RKP31788.1"/>
    <property type="molecule type" value="Genomic_DNA"/>
</dbReference>
<feature type="transmembrane region" description="Helical" evidence="7">
    <location>
        <begin position="308"/>
        <end position="330"/>
    </location>
</feature>
<feature type="transmembrane region" description="Helical" evidence="7">
    <location>
        <begin position="49"/>
        <end position="69"/>
    </location>
</feature>
<sequence>MGHISTPGYNAIIYCSYTVILVTGLLLAWKYARKDNFLSNNGTQGGLTLAVNFIASAMGCAILTTYAQIGNLAGLHGLLVYTISGAIPIVGFATVGPAIRKRCPEGFVLTEWVRQRYGTVTGLYLSFFTCLTMFLFMIGELSALRGAIETLTSLNALGAVIVQCVVTTIYTSFGGFRVSFTTDNLQGAVMIVLVVICAIAMGTKIEIDHSLIAPSGLLNANLLGWQLMYILPVAIITNDCFLSGFWLRTFASRSNRDLWIGTLIATVVTFLICTLVGTTGFLAVWAGLMTPADPEGYKAFYILLNTMPGWVVGFVLVFVVCLSTCLFDSMQSAMVSTISNDMFRNHLRMRYVRGLVVVFMIPTVVLAVKVANNILQIYLIADLVSAAIIPSIFLGLSDRCFWFLRGTDIIVGGMGSLLGVFVFGTVYYGLAKEGGKLLLIWNGLYDSSDWGSFGAFVVTFVGGVVFSLTCAAVRILVLYAYSKATSTPFTTLDRVEKLYYNPAPVEEPDNLPETDAKHSGR</sequence>
<feature type="transmembrane region" description="Helical" evidence="7">
    <location>
        <begin position="259"/>
        <end position="288"/>
    </location>
</feature>
<dbReference type="Proteomes" id="UP000268321">
    <property type="component" value="Unassembled WGS sequence"/>
</dbReference>
<feature type="transmembrane region" description="Helical" evidence="7">
    <location>
        <begin position="185"/>
        <end position="203"/>
    </location>
</feature>
<keyword evidence="6 7" id="KW-0472">Membrane</keyword>
<evidence type="ECO:0000256" key="2">
    <source>
        <dbReference type="ARBA" id="ARBA00006434"/>
    </source>
</evidence>
<name>A0A4P9ZFY8_9ASCO</name>
<dbReference type="GO" id="GO:0015606">
    <property type="term" value="F:spermidine transmembrane transporter activity"/>
    <property type="evidence" value="ECO:0007669"/>
    <property type="project" value="TreeGrafter"/>
</dbReference>
<dbReference type="InterPro" id="IPR038377">
    <property type="entry name" value="Na/Glc_symporter_sf"/>
</dbReference>
<keyword evidence="5 7" id="KW-1133">Transmembrane helix</keyword>
<keyword evidence="4 7" id="KW-0812">Transmembrane</keyword>
<dbReference type="PANTHER" id="PTHR48086">
    <property type="entry name" value="SODIUM/PROLINE SYMPORTER-RELATED"/>
    <property type="match status" value="1"/>
</dbReference>
<dbReference type="Gene3D" id="1.20.1730.10">
    <property type="entry name" value="Sodium/glucose cotransporter"/>
    <property type="match status" value="1"/>
</dbReference>
<reference evidence="9" key="1">
    <citation type="journal article" date="2018" name="Nat. Microbiol.">
        <title>Leveraging single-cell genomics to expand the fungal tree of life.</title>
        <authorList>
            <person name="Ahrendt S.R."/>
            <person name="Quandt C.A."/>
            <person name="Ciobanu D."/>
            <person name="Clum A."/>
            <person name="Salamov A."/>
            <person name="Andreopoulos B."/>
            <person name="Cheng J.F."/>
            <person name="Woyke T."/>
            <person name="Pelin A."/>
            <person name="Henrissat B."/>
            <person name="Reynolds N.K."/>
            <person name="Benny G.L."/>
            <person name="Smith M.E."/>
            <person name="James T.Y."/>
            <person name="Grigoriev I.V."/>
        </authorList>
    </citation>
    <scope>NUCLEOTIDE SEQUENCE [LARGE SCALE GENOMIC DNA]</scope>
    <source>
        <strain evidence="9">Baker2002</strain>
    </source>
</reference>
<dbReference type="OrthoDB" id="6132759at2759"/>
<evidence type="ECO:0000256" key="5">
    <source>
        <dbReference type="ARBA" id="ARBA00022989"/>
    </source>
</evidence>
<proteinExistence type="inferred from homology"/>
<comment type="similarity">
    <text evidence="2">Belongs to the sodium:solute symporter (SSF) (TC 2.A.21) family.</text>
</comment>
<feature type="transmembrane region" description="Helical" evidence="7">
    <location>
        <begin position="351"/>
        <end position="371"/>
    </location>
</feature>
<dbReference type="GO" id="GO:0005886">
    <property type="term" value="C:plasma membrane"/>
    <property type="evidence" value="ECO:0007669"/>
    <property type="project" value="TreeGrafter"/>
</dbReference>
<accession>A0A4P9ZFY8</accession>
<feature type="transmembrane region" description="Helical" evidence="7">
    <location>
        <begin position="151"/>
        <end position="173"/>
    </location>
</feature>
<keyword evidence="9" id="KW-1185">Reference proteome</keyword>
<feature type="transmembrane region" description="Helical" evidence="7">
    <location>
        <begin position="223"/>
        <end position="247"/>
    </location>
</feature>
<evidence type="ECO:0000313" key="9">
    <source>
        <dbReference type="Proteomes" id="UP000268321"/>
    </source>
</evidence>
<evidence type="ECO:0000256" key="3">
    <source>
        <dbReference type="ARBA" id="ARBA00022448"/>
    </source>
</evidence>
<comment type="subcellular location">
    <subcellularLocation>
        <location evidence="1">Membrane</location>
        <topology evidence="1">Multi-pass membrane protein</topology>
    </subcellularLocation>
</comment>
<gene>
    <name evidence="8" type="ORF">METBISCDRAFT_29947</name>
</gene>
<feature type="transmembrane region" description="Helical" evidence="7">
    <location>
        <begin position="377"/>
        <end position="397"/>
    </location>
</feature>
<feature type="transmembrane region" description="Helical" evidence="7">
    <location>
        <begin position="450"/>
        <end position="477"/>
    </location>
</feature>
<feature type="transmembrane region" description="Helical" evidence="7">
    <location>
        <begin position="117"/>
        <end position="139"/>
    </location>
</feature>
<dbReference type="InterPro" id="IPR050277">
    <property type="entry name" value="Sodium:Solute_Symporter"/>
</dbReference>
<feature type="transmembrane region" description="Helical" evidence="7">
    <location>
        <begin position="409"/>
        <end position="430"/>
    </location>
</feature>
<protein>
    <submittedName>
        <fullName evidence="8">Urea transport protein</fullName>
    </submittedName>
</protein>
<organism evidence="8 9">
    <name type="scientific">Metschnikowia bicuspidata</name>
    <dbReference type="NCBI Taxonomy" id="27322"/>
    <lineage>
        <taxon>Eukaryota</taxon>
        <taxon>Fungi</taxon>
        <taxon>Dikarya</taxon>
        <taxon>Ascomycota</taxon>
        <taxon>Saccharomycotina</taxon>
        <taxon>Pichiomycetes</taxon>
        <taxon>Metschnikowiaceae</taxon>
        <taxon>Metschnikowia</taxon>
    </lineage>
</organism>
<evidence type="ECO:0000256" key="4">
    <source>
        <dbReference type="ARBA" id="ARBA00022692"/>
    </source>
</evidence>
<keyword evidence="3" id="KW-0813">Transport</keyword>
<evidence type="ECO:0000313" key="8">
    <source>
        <dbReference type="EMBL" id="RKP31788.1"/>
    </source>
</evidence>
<dbReference type="AlphaFoldDB" id="A0A4P9ZFY8"/>
<evidence type="ECO:0000256" key="6">
    <source>
        <dbReference type="ARBA" id="ARBA00023136"/>
    </source>
</evidence>
<dbReference type="PANTHER" id="PTHR48086:SF10">
    <property type="entry name" value="AGR155CP"/>
    <property type="match status" value="1"/>
</dbReference>
<feature type="transmembrane region" description="Helical" evidence="7">
    <location>
        <begin position="6"/>
        <end position="29"/>
    </location>
</feature>
<evidence type="ECO:0000256" key="7">
    <source>
        <dbReference type="SAM" id="Phobius"/>
    </source>
</evidence>